<organism evidence="1 2">
    <name type="scientific">Aestuariispira insulae</name>
    <dbReference type="NCBI Taxonomy" id="1461337"/>
    <lineage>
        <taxon>Bacteria</taxon>
        <taxon>Pseudomonadati</taxon>
        <taxon>Pseudomonadota</taxon>
        <taxon>Alphaproteobacteria</taxon>
        <taxon>Rhodospirillales</taxon>
        <taxon>Kiloniellaceae</taxon>
        <taxon>Aestuariispira</taxon>
    </lineage>
</organism>
<accession>A0A3D9HE04</accession>
<protein>
    <recommendedName>
        <fullName evidence="3">Methyltransferase family protein</fullName>
    </recommendedName>
</protein>
<dbReference type="Proteomes" id="UP000256845">
    <property type="component" value="Unassembled WGS sequence"/>
</dbReference>
<evidence type="ECO:0008006" key="3">
    <source>
        <dbReference type="Google" id="ProtNLM"/>
    </source>
</evidence>
<dbReference type="OrthoDB" id="5359408at2"/>
<evidence type="ECO:0000313" key="1">
    <source>
        <dbReference type="EMBL" id="RED47700.1"/>
    </source>
</evidence>
<name>A0A3D9HE04_9PROT</name>
<dbReference type="SUPFAM" id="SSF53335">
    <property type="entry name" value="S-adenosyl-L-methionine-dependent methyltransferases"/>
    <property type="match status" value="1"/>
</dbReference>
<sequence length="350" mass="38408">MTFSPEDLTLALTDFPDLDHALYQQLAPTIVAGWNQMVAHHKACYQDAWASYTGLIDATGTISGMDLDAAVTILDGKGSATTGGLPDWISRQIPVDLGNFADVPDNKKIYALDGRYQLGDEEMHRASLMRHLRPLLRPETQAVIELGAGCGRNLGRLLAQTGRRDITYISCEQSPSGLAVFRGLLAAQEDVAHRAVPFDFNEPDLECLTGFDHILVFTCAAIEQIPFLRQSLITDILAVAPQVDLAFFEPVGWQRFGNIATFVADGFCRELSGQVPQSQFHKAGFTYRLQDDCFIDNAASWALAGRYNMNLVPLVQKALNAKVASMTSLAWDSFGSNPFNPMSFLSLSKI</sequence>
<evidence type="ECO:0000313" key="2">
    <source>
        <dbReference type="Proteomes" id="UP000256845"/>
    </source>
</evidence>
<dbReference type="RefSeq" id="WP_115937854.1">
    <property type="nucleotide sequence ID" value="NZ_QRDW01000009.1"/>
</dbReference>
<dbReference type="InterPro" id="IPR029063">
    <property type="entry name" value="SAM-dependent_MTases_sf"/>
</dbReference>
<comment type="caution">
    <text evidence="1">The sequence shown here is derived from an EMBL/GenBank/DDBJ whole genome shotgun (WGS) entry which is preliminary data.</text>
</comment>
<dbReference type="AlphaFoldDB" id="A0A3D9HE04"/>
<keyword evidence="2" id="KW-1185">Reference proteome</keyword>
<proteinExistence type="predicted"/>
<reference evidence="1 2" key="1">
    <citation type="submission" date="2018-07" db="EMBL/GenBank/DDBJ databases">
        <title>Genomic Encyclopedia of Type Strains, Phase III (KMG-III): the genomes of soil and plant-associated and newly described type strains.</title>
        <authorList>
            <person name="Whitman W."/>
        </authorList>
    </citation>
    <scope>NUCLEOTIDE SEQUENCE [LARGE SCALE GENOMIC DNA]</scope>
    <source>
        <strain evidence="1 2">CECT 8488</strain>
    </source>
</reference>
<dbReference type="EMBL" id="QRDW01000009">
    <property type="protein sequence ID" value="RED47700.1"/>
    <property type="molecule type" value="Genomic_DNA"/>
</dbReference>
<gene>
    <name evidence="1" type="ORF">DFP90_10964</name>
</gene>